<evidence type="ECO:0000256" key="1">
    <source>
        <dbReference type="ARBA" id="ARBA00023027"/>
    </source>
</evidence>
<dbReference type="InterPro" id="IPR035897">
    <property type="entry name" value="Toll_tir_struct_dom_sf"/>
</dbReference>
<accession>A0A2G2YDW9</accession>
<dbReference type="EMBL" id="AYRZ02000011">
    <property type="protein sequence ID" value="PHT67938.1"/>
    <property type="molecule type" value="Genomic_DNA"/>
</dbReference>
<evidence type="ECO:0000313" key="4">
    <source>
        <dbReference type="Proteomes" id="UP000222542"/>
    </source>
</evidence>
<dbReference type="SUPFAM" id="SSF52200">
    <property type="entry name" value="Toll/Interleukin receptor TIR domain"/>
    <property type="match status" value="1"/>
</dbReference>
<proteinExistence type="predicted"/>
<evidence type="ECO:0000259" key="2">
    <source>
        <dbReference type="PROSITE" id="PS50104"/>
    </source>
</evidence>
<dbReference type="PANTHER" id="PTHR32009">
    <property type="entry name" value="TMV RESISTANCE PROTEIN N-LIKE"/>
    <property type="match status" value="1"/>
</dbReference>
<reference evidence="3 4" key="2">
    <citation type="journal article" date="2017" name="Genome Biol.">
        <title>New reference genome sequences of hot pepper reveal the massive evolution of plant disease-resistance genes by retroduplication.</title>
        <authorList>
            <person name="Kim S."/>
            <person name="Park J."/>
            <person name="Yeom S.I."/>
            <person name="Kim Y.M."/>
            <person name="Seo E."/>
            <person name="Kim K.T."/>
            <person name="Kim M.S."/>
            <person name="Lee J.M."/>
            <person name="Cheong K."/>
            <person name="Shin H.S."/>
            <person name="Kim S.B."/>
            <person name="Han K."/>
            <person name="Lee J."/>
            <person name="Park M."/>
            <person name="Lee H.A."/>
            <person name="Lee H.Y."/>
            <person name="Lee Y."/>
            <person name="Oh S."/>
            <person name="Lee J.H."/>
            <person name="Choi E."/>
            <person name="Choi E."/>
            <person name="Lee S.E."/>
            <person name="Jeon J."/>
            <person name="Kim H."/>
            <person name="Choi G."/>
            <person name="Song H."/>
            <person name="Lee J."/>
            <person name="Lee S.C."/>
            <person name="Kwon J.K."/>
            <person name="Lee H.Y."/>
            <person name="Koo N."/>
            <person name="Hong Y."/>
            <person name="Kim R.W."/>
            <person name="Kang W.H."/>
            <person name="Huh J.H."/>
            <person name="Kang B.C."/>
            <person name="Yang T.J."/>
            <person name="Lee Y.H."/>
            <person name="Bennetzen J.L."/>
            <person name="Choi D."/>
        </authorList>
    </citation>
    <scope>NUCLEOTIDE SEQUENCE [LARGE SCALE GENOMIC DNA]</scope>
    <source>
        <strain evidence="4">cv. CM334</strain>
    </source>
</reference>
<dbReference type="SMART" id="SM00255">
    <property type="entry name" value="TIR"/>
    <property type="match status" value="1"/>
</dbReference>
<protein>
    <recommendedName>
        <fullName evidence="2">TIR domain-containing protein</fullName>
    </recommendedName>
</protein>
<dbReference type="InterPro" id="IPR000157">
    <property type="entry name" value="TIR_dom"/>
</dbReference>
<name>A0A2G2YDW9_CAPAN</name>
<dbReference type="PANTHER" id="PTHR32009:SF155">
    <property type="entry name" value="DISEASE RESISTANCE PROTEIN (TIR-NBS-LRR CLASS)"/>
    <property type="match status" value="1"/>
</dbReference>
<feature type="non-terminal residue" evidence="3">
    <location>
        <position position="1"/>
    </location>
</feature>
<keyword evidence="4" id="KW-1185">Reference proteome</keyword>
<reference evidence="3 4" key="1">
    <citation type="journal article" date="2014" name="Nat. Genet.">
        <title>Genome sequence of the hot pepper provides insights into the evolution of pungency in Capsicum species.</title>
        <authorList>
            <person name="Kim S."/>
            <person name="Park M."/>
            <person name="Yeom S.I."/>
            <person name="Kim Y.M."/>
            <person name="Lee J.M."/>
            <person name="Lee H.A."/>
            <person name="Seo E."/>
            <person name="Choi J."/>
            <person name="Cheong K."/>
            <person name="Kim K.T."/>
            <person name="Jung K."/>
            <person name="Lee G.W."/>
            <person name="Oh S.K."/>
            <person name="Bae C."/>
            <person name="Kim S.B."/>
            <person name="Lee H.Y."/>
            <person name="Kim S.Y."/>
            <person name="Kim M.S."/>
            <person name="Kang B.C."/>
            <person name="Jo Y.D."/>
            <person name="Yang H.B."/>
            <person name="Jeong H.J."/>
            <person name="Kang W.H."/>
            <person name="Kwon J.K."/>
            <person name="Shin C."/>
            <person name="Lim J.Y."/>
            <person name="Park J.H."/>
            <person name="Huh J.H."/>
            <person name="Kim J.S."/>
            <person name="Kim B.D."/>
            <person name="Cohen O."/>
            <person name="Paran I."/>
            <person name="Suh M.C."/>
            <person name="Lee S.B."/>
            <person name="Kim Y.K."/>
            <person name="Shin Y."/>
            <person name="Noh S.J."/>
            <person name="Park J."/>
            <person name="Seo Y.S."/>
            <person name="Kwon S.Y."/>
            <person name="Kim H.A."/>
            <person name="Park J.M."/>
            <person name="Kim H.J."/>
            <person name="Choi S.B."/>
            <person name="Bosland P.W."/>
            <person name="Reeves G."/>
            <person name="Jo S.H."/>
            <person name="Lee B.W."/>
            <person name="Cho H.T."/>
            <person name="Choi H.S."/>
            <person name="Lee M.S."/>
            <person name="Yu Y."/>
            <person name="Do Choi Y."/>
            <person name="Park B.S."/>
            <person name="van Deynze A."/>
            <person name="Ashrafi H."/>
            <person name="Hill T."/>
            <person name="Kim W.T."/>
            <person name="Pai H.S."/>
            <person name="Ahn H.K."/>
            <person name="Yeam I."/>
            <person name="Giovannoni J.J."/>
            <person name="Rose J.K."/>
            <person name="Sorensen I."/>
            <person name="Lee S.J."/>
            <person name="Kim R.W."/>
            <person name="Choi I.Y."/>
            <person name="Choi B.S."/>
            <person name="Lim J.S."/>
            <person name="Lee Y.H."/>
            <person name="Choi D."/>
        </authorList>
    </citation>
    <scope>NUCLEOTIDE SEQUENCE [LARGE SCALE GENOMIC DNA]</scope>
    <source>
        <strain evidence="4">cv. CM334</strain>
    </source>
</reference>
<dbReference type="Pfam" id="PF01582">
    <property type="entry name" value="TIR"/>
    <property type="match status" value="1"/>
</dbReference>
<evidence type="ECO:0000313" key="3">
    <source>
        <dbReference type="EMBL" id="PHT67938.1"/>
    </source>
</evidence>
<dbReference type="Gramene" id="PHT67938">
    <property type="protein sequence ID" value="PHT67938"/>
    <property type="gene ID" value="T459_27425"/>
</dbReference>
<dbReference type="GO" id="GO:0005634">
    <property type="term" value="C:nucleus"/>
    <property type="evidence" value="ECO:0000318"/>
    <property type="project" value="GO_Central"/>
</dbReference>
<keyword evidence="1" id="KW-0520">NAD</keyword>
<dbReference type="FunFam" id="3.40.50.10140:FF:000007">
    <property type="entry name" value="Disease resistance protein (TIR-NBS-LRR class)"/>
    <property type="match status" value="1"/>
</dbReference>
<sequence length="163" mass="19011">ARSLTSGHRFQWDIFLSFRGEDTRHNFTEKLHNELVRNGVRTFIDNENLDRGKEISPSLLTAIEDSAASIVVISKNYASSKWCLEELAKLSESKRILLLPVFYEVDPSDVRRQKGPFEKDFREHEELVEAEKVYRWREGMKKAGNISGWDSRLWYVSILPHSL</sequence>
<dbReference type="OMA" id="WCVEELA"/>
<dbReference type="Proteomes" id="UP000222542">
    <property type="component" value="Unassembled WGS sequence"/>
</dbReference>
<gene>
    <name evidence="3" type="ORF">T459_27425</name>
</gene>
<dbReference type="GO" id="GO:0007165">
    <property type="term" value="P:signal transduction"/>
    <property type="evidence" value="ECO:0000318"/>
    <property type="project" value="GO_Central"/>
</dbReference>
<dbReference type="Gene3D" id="3.40.50.10140">
    <property type="entry name" value="Toll/interleukin-1 receptor homology (TIR) domain"/>
    <property type="match status" value="1"/>
</dbReference>
<dbReference type="STRING" id="4072.A0A2G2YDW9"/>
<dbReference type="PROSITE" id="PS50104">
    <property type="entry name" value="TIR"/>
    <property type="match status" value="1"/>
</dbReference>
<organism evidence="3 4">
    <name type="scientific">Capsicum annuum</name>
    <name type="common">Capsicum pepper</name>
    <dbReference type="NCBI Taxonomy" id="4072"/>
    <lineage>
        <taxon>Eukaryota</taxon>
        <taxon>Viridiplantae</taxon>
        <taxon>Streptophyta</taxon>
        <taxon>Embryophyta</taxon>
        <taxon>Tracheophyta</taxon>
        <taxon>Spermatophyta</taxon>
        <taxon>Magnoliopsida</taxon>
        <taxon>eudicotyledons</taxon>
        <taxon>Gunneridae</taxon>
        <taxon>Pentapetalae</taxon>
        <taxon>asterids</taxon>
        <taxon>lamiids</taxon>
        <taxon>Solanales</taxon>
        <taxon>Solanaceae</taxon>
        <taxon>Solanoideae</taxon>
        <taxon>Capsiceae</taxon>
        <taxon>Capsicum</taxon>
    </lineage>
</organism>
<comment type="caution">
    <text evidence="3">The sequence shown here is derived from an EMBL/GenBank/DDBJ whole genome shotgun (WGS) entry which is preliminary data.</text>
</comment>
<dbReference type="AlphaFoldDB" id="A0A2G2YDW9"/>
<feature type="domain" description="TIR" evidence="2">
    <location>
        <begin position="10"/>
        <end position="163"/>
    </location>
</feature>